<comment type="catalytic activity">
    <reaction evidence="5">
        <text>a uridine in RNA = a pseudouridine in RNA</text>
        <dbReference type="Rhea" id="RHEA:48348"/>
        <dbReference type="Rhea" id="RHEA-COMP:12068"/>
        <dbReference type="Rhea" id="RHEA-COMP:12069"/>
        <dbReference type="ChEBI" id="CHEBI:65314"/>
        <dbReference type="ChEBI" id="CHEBI:65315"/>
    </reaction>
</comment>
<dbReference type="GO" id="GO:0120159">
    <property type="term" value="F:rRNA pseudouridine synthase activity"/>
    <property type="evidence" value="ECO:0007669"/>
    <property type="project" value="UniProtKB-ARBA"/>
</dbReference>
<name>B3ES59_AMOA5</name>
<dbReference type="SUPFAM" id="SSF55120">
    <property type="entry name" value="Pseudouridine synthase"/>
    <property type="match status" value="1"/>
</dbReference>
<dbReference type="HOGENOM" id="CLU_016902_4_3_10"/>
<dbReference type="InterPro" id="IPR020103">
    <property type="entry name" value="PsdUridine_synth_cat_dom_sf"/>
</dbReference>
<dbReference type="eggNOG" id="COG0564">
    <property type="taxonomic scope" value="Bacteria"/>
</dbReference>
<dbReference type="EMBL" id="CP001102">
    <property type="protein sequence ID" value="ACE06061.1"/>
    <property type="molecule type" value="Genomic_DNA"/>
</dbReference>
<evidence type="ECO:0000256" key="4">
    <source>
        <dbReference type="PROSITE-ProRule" id="PRU00182"/>
    </source>
</evidence>
<dbReference type="CDD" id="cd00165">
    <property type="entry name" value="S4"/>
    <property type="match status" value="1"/>
</dbReference>
<evidence type="ECO:0000313" key="7">
    <source>
        <dbReference type="EMBL" id="ACE06061.1"/>
    </source>
</evidence>
<evidence type="ECO:0000256" key="2">
    <source>
        <dbReference type="ARBA" id="ARBA00023235"/>
    </source>
</evidence>
<accession>B3ES59</accession>
<feature type="domain" description="RNA-binding S4" evidence="6">
    <location>
        <begin position="28"/>
        <end position="93"/>
    </location>
</feature>
<dbReference type="Gene3D" id="3.10.290.10">
    <property type="entry name" value="RNA-binding S4 domain"/>
    <property type="match status" value="1"/>
</dbReference>
<dbReference type="InterPro" id="IPR050188">
    <property type="entry name" value="RluA_PseudoU_synthase"/>
</dbReference>
<dbReference type="CDD" id="cd02869">
    <property type="entry name" value="PseudoU_synth_RluA_like"/>
    <property type="match status" value="1"/>
</dbReference>
<dbReference type="SUPFAM" id="SSF55174">
    <property type="entry name" value="Alpha-L RNA-binding motif"/>
    <property type="match status" value="1"/>
</dbReference>
<dbReference type="InterPro" id="IPR036986">
    <property type="entry name" value="S4_RNA-bd_sf"/>
</dbReference>
<dbReference type="PROSITE" id="PS01129">
    <property type="entry name" value="PSI_RLU"/>
    <property type="match status" value="1"/>
</dbReference>
<dbReference type="InterPro" id="IPR002942">
    <property type="entry name" value="S4_RNA-bd"/>
</dbReference>
<dbReference type="RefSeq" id="WP_012472828.1">
    <property type="nucleotide sequence ID" value="NC_010830.1"/>
</dbReference>
<dbReference type="KEGG" id="aas:Aasi_0665"/>
<evidence type="ECO:0000313" key="8">
    <source>
        <dbReference type="Proteomes" id="UP000001227"/>
    </source>
</evidence>
<dbReference type="Gene3D" id="3.30.2350.10">
    <property type="entry name" value="Pseudouridine synthase"/>
    <property type="match status" value="1"/>
</dbReference>
<dbReference type="Pfam" id="PF00849">
    <property type="entry name" value="PseudoU_synth_2"/>
    <property type="match status" value="1"/>
</dbReference>
<dbReference type="OrthoDB" id="9807829at2"/>
<dbReference type="AlphaFoldDB" id="B3ES59"/>
<dbReference type="PROSITE" id="PS50889">
    <property type="entry name" value="S4"/>
    <property type="match status" value="1"/>
</dbReference>
<evidence type="ECO:0000256" key="1">
    <source>
        <dbReference type="ARBA" id="ARBA00010876"/>
    </source>
</evidence>
<dbReference type="EC" id="5.4.99.-" evidence="5"/>
<keyword evidence="2 5" id="KW-0413">Isomerase</keyword>
<evidence type="ECO:0000259" key="6">
    <source>
        <dbReference type="SMART" id="SM00363"/>
    </source>
</evidence>
<keyword evidence="8" id="KW-1185">Reference proteome</keyword>
<evidence type="ECO:0000256" key="3">
    <source>
        <dbReference type="PIRSR" id="PIRSR606225-1"/>
    </source>
</evidence>
<comment type="function">
    <text evidence="5">Responsible for synthesis of pseudouridine from uracil.</text>
</comment>
<sequence length="341" mass="39234">MIEDLNIEIQDTLFEHHSITVDPGQKPYRIDKFLIDRLPNTSRNKIQLAIDNQFILVNGIPTKANYKIRPYDKIQIVLPNPPRNNELIPENIPLDIVYEDEALMVVHKPAGMVVHPGYNNWTGTLVNALIYYFDNLPTAPNNIGRPGLVHRIDKDTSGLLVVAKTEASLIALAKQFYDHSIARTYYALIWGEPETETGTIDINLDRSLQDRRIVAPYTNPEKGKRAVTHYQVVERLRYVSLVKCTLETGRTHQIRAHMKHMGHPIFADAAYGGHEIVKGEQFSKYKSFVENCFQIMPRQALHAYSLGFIHPTTQENMYFESPLPTDFQTVLNRWSKYVHYH</sequence>
<dbReference type="STRING" id="452471.Aasi_0665"/>
<dbReference type="InterPro" id="IPR006225">
    <property type="entry name" value="PsdUridine_synth_RluC/D"/>
</dbReference>
<proteinExistence type="inferred from homology"/>
<gene>
    <name evidence="7" type="ordered locus">Aasi_0665</name>
</gene>
<evidence type="ECO:0000256" key="5">
    <source>
        <dbReference type="RuleBase" id="RU362028"/>
    </source>
</evidence>
<reference evidence="7 8" key="1">
    <citation type="journal article" date="2010" name="J. Bacteriol.">
        <title>The genome of the amoeba symbiont 'Candidatus Amoebophilus asiaticus' reveals common mechanisms for host cell interaction among amoeba-associated bacteria.</title>
        <authorList>
            <person name="Schmitz-Esser S."/>
            <person name="Tischler P."/>
            <person name="Arnold R."/>
            <person name="Montanaro J."/>
            <person name="Wagner M."/>
            <person name="Rattei T."/>
            <person name="Horn M."/>
        </authorList>
    </citation>
    <scope>NUCLEOTIDE SEQUENCE [LARGE SCALE GENOMIC DNA]</scope>
    <source>
        <strain evidence="7 8">5a2</strain>
    </source>
</reference>
<dbReference type="InterPro" id="IPR006145">
    <property type="entry name" value="PsdUridine_synth_RsuA/RluA"/>
</dbReference>
<keyword evidence="4" id="KW-0694">RNA-binding</keyword>
<organism evidence="7 8">
    <name type="scientific">Amoebophilus asiaticus (strain 5a2)</name>
    <dbReference type="NCBI Taxonomy" id="452471"/>
    <lineage>
        <taxon>Bacteria</taxon>
        <taxon>Pseudomonadati</taxon>
        <taxon>Bacteroidota</taxon>
        <taxon>Cytophagia</taxon>
        <taxon>Cytophagales</taxon>
        <taxon>Amoebophilaceae</taxon>
        <taxon>Candidatus Amoebophilus</taxon>
    </lineage>
</organism>
<comment type="similarity">
    <text evidence="1 5">Belongs to the pseudouridine synthase RluA family.</text>
</comment>
<dbReference type="SMART" id="SM00363">
    <property type="entry name" value="S4"/>
    <property type="match status" value="1"/>
</dbReference>
<dbReference type="PANTHER" id="PTHR21600">
    <property type="entry name" value="MITOCHONDRIAL RNA PSEUDOURIDINE SYNTHASE"/>
    <property type="match status" value="1"/>
</dbReference>
<dbReference type="NCBIfam" id="TIGR00005">
    <property type="entry name" value="rluA_subfam"/>
    <property type="match status" value="1"/>
</dbReference>
<dbReference type="PANTHER" id="PTHR21600:SF44">
    <property type="entry name" value="RIBOSOMAL LARGE SUBUNIT PSEUDOURIDINE SYNTHASE D"/>
    <property type="match status" value="1"/>
</dbReference>
<protein>
    <recommendedName>
        <fullName evidence="5">Pseudouridine synthase</fullName>
        <ecNumber evidence="5">5.4.99.-</ecNumber>
    </recommendedName>
</protein>
<dbReference type="GO" id="GO:0000455">
    <property type="term" value="P:enzyme-directed rRNA pseudouridine synthesis"/>
    <property type="evidence" value="ECO:0007669"/>
    <property type="project" value="UniProtKB-ARBA"/>
</dbReference>
<dbReference type="InterPro" id="IPR006224">
    <property type="entry name" value="PsdUridine_synth_RluA-like_CS"/>
</dbReference>
<dbReference type="GO" id="GO:0003723">
    <property type="term" value="F:RNA binding"/>
    <property type="evidence" value="ECO:0007669"/>
    <property type="project" value="UniProtKB-KW"/>
</dbReference>
<feature type="active site" evidence="3">
    <location>
        <position position="153"/>
    </location>
</feature>
<dbReference type="Proteomes" id="UP000001227">
    <property type="component" value="Chromosome"/>
</dbReference>